<feature type="transmembrane region" description="Helical" evidence="1">
    <location>
        <begin position="378"/>
        <end position="398"/>
    </location>
</feature>
<feature type="transmembrane region" description="Helical" evidence="1">
    <location>
        <begin position="204"/>
        <end position="225"/>
    </location>
</feature>
<dbReference type="EMBL" id="QHBU01000196">
    <property type="protein sequence ID" value="PZR79666.1"/>
    <property type="molecule type" value="Genomic_DNA"/>
</dbReference>
<feature type="transmembrane region" description="Helical" evidence="1">
    <location>
        <begin position="164"/>
        <end position="192"/>
    </location>
</feature>
<feature type="transmembrane region" description="Helical" evidence="1">
    <location>
        <begin position="307"/>
        <end position="331"/>
    </location>
</feature>
<feature type="transmembrane region" description="Helical" evidence="1">
    <location>
        <begin position="86"/>
        <end position="102"/>
    </location>
</feature>
<keyword evidence="1" id="KW-0472">Membrane</keyword>
<comment type="caution">
    <text evidence="2">The sequence shown here is derived from an EMBL/GenBank/DDBJ whole genome shotgun (WGS) entry which is preliminary data.</text>
</comment>
<name>A0A2W5Z9X3_9BACT</name>
<gene>
    <name evidence="2" type="ORF">DLM65_10365</name>
</gene>
<accession>A0A2W5Z9X3</accession>
<dbReference type="Proteomes" id="UP000248724">
    <property type="component" value="Unassembled WGS sequence"/>
</dbReference>
<protein>
    <recommendedName>
        <fullName evidence="4">Glycosyltransferase RgtA/B/C/D-like domain-containing protein</fullName>
    </recommendedName>
</protein>
<feature type="transmembrane region" description="Helical" evidence="1">
    <location>
        <begin position="280"/>
        <end position="300"/>
    </location>
</feature>
<evidence type="ECO:0008006" key="4">
    <source>
        <dbReference type="Google" id="ProtNLM"/>
    </source>
</evidence>
<feature type="transmembrane region" description="Helical" evidence="1">
    <location>
        <begin position="351"/>
        <end position="371"/>
    </location>
</feature>
<organism evidence="2 3">
    <name type="scientific">Candidatus Aeolococcus gillhamiae</name>
    <dbReference type="NCBI Taxonomy" id="3127015"/>
    <lineage>
        <taxon>Bacteria</taxon>
        <taxon>Bacillati</taxon>
        <taxon>Candidatus Dormiibacterota</taxon>
        <taxon>Candidatus Dormibacteria</taxon>
        <taxon>Candidatus Aeolococcales</taxon>
        <taxon>Candidatus Aeolococcaceae</taxon>
        <taxon>Candidatus Aeolococcus</taxon>
    </lineage>
</organism>
<reference evidence="2 3" key="1">
    <citation type="journal article" date="2017" name="Nature">
        <title>Atmospheric trace gases support primary production in Antarctic desert surface soil.</title>
        <authorList>
            <person name="Ji M."/>
            <person name="Greening C."/>
            <person name="Vanwonterghem I."/>
            <person name="Carere C.R."/>
            <person name="Bay S.K."/>
            <person name="Steen J.A."/>
            <person name="Montgomery K."/>
            <person name="Lines T."/>
            <person name="Beardall J."/>
            <person name="van Dorst J."/>
            <person name="Snape I."/>
            <person name="Stott M.B."/>
            <person name="Hugenholtz P."/>
            <person name="Ferrari B.C."/>
        </authorList>
    </citation>
    <scope>NUCLEOTIDE SEQUENCE [LARGE SCALE GENOMIC DNA]</scope>
    <source>
        <strain evidence="2">RRmetagenome_bin12</strain>
    </source>
</reference>
<sequence>MLERPSRPTGQPAMRVLASPWIRACLLALAAAALCARPIAGNGYLLALDSSFGPRPSAVTASFYAPVNVVLNLLQQLVGGSATGRIYLGLAVWLAAFCPMVLLRRSPWYAQCCAGLLGALNPWVYDHLAIGQWGVVVAAALLFLWLSAWHSLELQPGARAAIRLAVVGIAIAAFSANFIGILVVLAAAAFVASRTWRFPQRRRWTMAAGAMTAVALLYGAIPFFLAGGSSSYEAVQHIARPDFVAFASTTDQSFGLLNLIGLYGHWTERLGQYPVATGGVGWWLVPVVVLVLLALVGAATSSRSWMLVPAALGLLVSASTASAVGLSVFVAVDSHFPLIGVYREVGKWSSLWLVAMVALAAEGVAGLAARASGLRRELIAAVAGLVMALATLVPAGSAQIRNLPAVLRPSQYPGDWYAAAQWMAANIPALDEVAVLPWHLYQAYPFSHERLVANPAGAFFPGRLLTSQDPELIGVAPAPGPHGIGTAVALPQANCALASALRSGGVRWVLVEGALPDTYGSTQALLACGYSAVEGHSGQTQVLRSGS</sequence>
<feature type="transmembrane region" description="Helical" evidence="1">
    <location>
        <begin position="132"/>
        <end position="152"/>
    </location>
</feature>
<dbReference type="AlphaFoldDB" id="A0A2W5Z9X3"/>
<evidence type="ECO:0000256" key="1">
    <source>
        <dbReference type="SAM" id="Phobius"/>
    </source>
</evidence>
<keyword evidence="1" id="KW-0812">Transmembrane</keyword>
<evidence type="ECO:0000313" key="2">
    <source>
        <dbReference type="EMBL" id="PZR79666.1"/>
    </source>
</evidence>
<evidence type="ECO:0000313" key="3">
    <source>
        <dbReference type="Proteomes" id="UP000248724"/>
    </source>
</evidence>
<keyword evidence="1" id="KW-1133">Transmembrane helix</keyword>
<proteinExistence type="predicted"/>